<reference evidence="1 2" key="1">
    <citation type="submission" date="2018-11" db="EMBL/GenBank/DDBJ databases">
        <authorList>
            <person name="Li F."/>
        </authorList>
    </citation>
    <scope>NUCLEOTIDE SEQUENCE [LARGE SCALE GENOMIC DNA]</scope>
    <source>
        <strain evidence="1 2">KIS18-7</strain>
    </source>
</reference>
<dbReference type="Proteomes" id="UP000277094">
    <property type="component" value="Unassembled WGS sequence"/>
</dbReference>
<sequence length="368" mass="41692">MTEVHRLSRQEARRIAVRAQLLTRERPRDVVETVRRLTVVQIEPTAPIAPSADLVLWSRIGSRYRVEDFQAARDDLSLIEVQGLLRSADYLALLRDEMAHWPGRGELKDWQHDLRDWVEANGACRLDLLDRLRMDGPLPTSALPDSCEVPWRSTGWSNNKNVGRLLEFMVQRGEVALAGREGGERLWDLAERVYPDETVVPAEEADQRINELRLTSLGIARAKVALAPGEPHQVGPVGEPAVVEGVKGEWRVDPAQLDQPFEGRAALLSPFDRLVADRKRLTEIFEYDYLLEMYKPAAKRQWGYYALPILFEDRLVGKLDATADRKEGVLLVDAVHQDVPFTKKMTAAIDAEIDDLARWLDVEVLRAG</sequence>
<organism evidence="1 2">
    <name type="scientific">Nocardioides marmorisolisilvae</name>
    <dbReference type="NCBI Taxonomy" id="1542737"/>
    <lineage>
        <taxon>Bacteria</taxon>
        <taxon>Bacillati</taxon>
        <taxon>Actinomycetota</taxon>
        <taxon>Actinomycetes</taxon>
        <taxon>Propionibacteriales</taxon>
        <taxon>Nocardioidaceae</taxon>
        <taxon>Nocardioides</taxon>
    </lineage>
</organism>
<dbReference type="RefSeq" id="WP_123232039.1">
    <property type="nucleotide sequence ID" value="NZ_RJSG01000001.1"/>
</dbReference>
<dbReference type="OrthoDB" id="9787207at2"/>
<dbReference type="Pfam" id="PF06224">
    <property type="entry name" value="AlkZ-like"/>
    <property type="match status" value="1"/>
</dbReference>
<dbReference type="EMBL" id="RJSG01000001">
    <property type="protein sequence ID" value="RNL80832.1"/>
    <property type="molecule type" value="Genomic_DNA"/>
</dbReference>
<dbReference type="AlphaFoldDB" id="A0A3N0DZ03"/>
<dbReference type="PANTHER" id="PTHR30528">
    <property type="entry name" value="CYTOPLASMIC PROTEIN"/>
    <property type="match status" value="1"/>
</dbReference>
<keyword evidence="2" id="KW-1185">Reference proteome</keyword>
<evidence type="ECO:0000313" key="1">
    <source>
        <dbReference type="EMBL" id="RNL80832.1"/>
    </source>
</evidence>
<protein>
    <submittedName>
        <fullName evidence="1">Winged helix-turn-helix domain-containing protein</fullName>
    </submittedName>
</protein>
<comment type="caution">
    <text evidence="1">The sequence shown here is derived from an EMBL/GenBank/DDBJ whole genome shotgun (WGS) entry which is preliminary data.</text>
</comment>
<evidence type="ECO:0000313" key="2">
    <source>
        <dbReference type="Proteomes" id="UP000277094"/>
    </source>
</evidence>
<accession>A0A3N0DZ03</accession>
<proteinExistence type="predicted"/>
<name>A0A3N0DZ03_9ACTN</name>
<gene>
    <name evidence="1" type="ORF">EFL95_00125</name>
</gene>
<dbReference type="PANTHER" id="PTHR30528:SF0">
    <property type="entry name" value="CYTOPLASMIC PROTEIN"/>
    <property type="match status" value="1"/>
</dbReference>
<dbReference type="InterPro" id="IPR009351">
    <property type="entry name" value="AlkZ-like"/>
</dbReference>